<evidence type="ECO:0000256" key="2">
    <source>
        <dbReference type="ARBA" id="ARBA00022723"/>
    </source>
</evidence>
<evidence type="ECO:0000259" key="5">
    <source>
        <dbReference type="PROSITE" id="PS51891"/>
    </source>
</evidence>
<sequence length="139" mass="15207">MHQASSGNCTCGDIRYRITGPALQVVACHCGMCRRMTGAPFSSYVVVKEAELELAAQDEALASYPVTERTTRHFCRRCGTPVFNANPHTYRGLAMVYLGTLQGHEALAPGIAIYCENKLPWLSVSESARHFDAAPKRSS</sequence>
<dbReference type="Pfam" id="PF04828">
    <property type="entry name" value="GFA"/>
    <property type="match status" value="1"/>
</dbReference>
<dbReference type="PROSITE" id="PS51891">
    <property type="entry name" value="CENP_V_GFA"/>
    <property type="match status" value="1"/>
</dbReference>
<keyword evidence="7" id="KW-1185">Reference proteome</keyword>
<evidence type="ECO:0000256" key="4">
    <source>
        <dbReference type="ARBA" id="ARBA00023239"/>
    </source>
</evidence>
<comment type="caution">
    <text evidence="6">The sequence shown here is derived from an EMBL/GenBank/DDBJ whole genome shotgun (WGS) entry which is preliminary data.</text>
</comment>
<dbReference type="EMBL" id="JBHSMR010000015">
    <property type="protein sequence ID" value="MFC5481318.1"/>
    <property type="molecule type" value="Genomic_DNA"/>
</dbReference>
<protein>
    <submittedName>
        <fullName evidence="6">GFA family protein</fullName>
    </submittedName>
</protein>
<dbReference type="Gene3D" id="3.90.1590.10">
    <property type="entry name" value="glutathione-dependent formaldehyde- activating enzyme (gfa)"/>
    <property type="match status" value="1"/>
</dbReference>
<evidence type="ECO:0000256" key="3">
    <source>
        <dbReference type="ARBA" id="ARBA00022833"/>
    </source>
</evidence>
<organism evidence="6 7">
    <name type="scientific">Massilia suwonensis</name>
    <dbReference type="NCBI Taxonomy" id="648895"/>
    <lineage>
        <taxon>Bacteria</taxon>
        <taxon>Pseudomonadati</taxon>
        <taxon>Pseudomonadota</taxon>
        <taxon>Betaproteobacteria</taxon>
        <taxon>Burkholderiales</taxon>
        <taxon>Oxalobacteraceae</taxon>
        <taxon>Telluria group</taxon>
        <taxon>Massilia</taxon>
    </lineage>
</organism>
<dbReference type="PANTHER" id="PTHR33337:SF40">
    <property type="entry name" value="CENP-V_GFA DOMAIN-CONTAINING PROTEIN-RELATED"/>
    <property type="match status" value="1"/>
</dbReference>
<comment type="similarity">
    <text evidence="1">Belongs to the Gfa family.</text>
</comment>
<keyword evidence="3" id="KW-0862">Zinc</keyword>
<keyword evidence="2" id="KW-0479">Metal-binding</keyword>
<accession>A0ABW0MSP7</accession>
<gene>
    <name evidence="6" type="ORF">ACFPQ5_24245</name>
</gene>
<evidence type="ECO:0000313" key="7">
    <source>
        <dbReference type="Proteomes" id="UP001596101"/>
    </source>
</evidence>
<dbReference type="SUPFAM" id="SSF51316">
    <property type="entry name" value="Mss4-like"/>
    <property type="match status" value="1"/>
</dbReference>
<dbReference type="InterPro" id="IPR006913">
    <property type="entry name" value="CENP-V/GFA"/>
</dbReference>
<keyword evidence="4" id="KW-0456">Lyase</keyword>
<dbReference type="PANTHER" id="PTHR33337">
    <property type="entry name" value="GFA DOMAIN-CONTAINING PROTEIN"/>
    <property type="match status" value="1"/>
</dbReference>
<name>A0ABW0MSP7_9BURK</name>
<evidence type="ECO:0000313" key="6">
    <source>
        <dbReference type="EMBL" id="MFC5481318.1"/>
    </source>
</evidence>
<feature type="domain" description="CENP-V/GFA" evidence="5">
    <location>
        <begin position="5"/>
        <end position="122"/>
    </location>
</feature>
<reference evidence="7" key="1">
    <citation type="journal article" date="2019" name="Int. J. Syst. Evol. Microbiol.">
        <title>The Global Catalogue of Microorganisms (GCM) 10K type strain sequencing project: providing services to taxonomists for standard genome sequencing and annotation.</title>
        <authorList>
            <consortium name="The Broad Institute Genomics Platform"/>
            <consortium name="The Broad Institute Genome Sequencing Center for Infectious Disease"/>
            <person name="Wu L."/>
            <person name="Ma J."/>
        </authorList>
    </citation>
    <scope>NUCLEOTIDE SEQUENCE [LARGE SCALE GENOMIC DNA]</scope>
    <source>
        <strain evidence="7">CCUG 43111</strain>
    </source>
</reference>
<dbReference type="InterPro" id="IPR011057">
    <property type="entry name" value="Mss4-like_sf"/>
</dbReference>
<evidence type="ECO:0000256" key="1">
    <source>
        <dbReference type="ARBA" id="ARBA00005495"/>
    </source>
</evidence>
<proteinExistence type="inferred from homology"/>
<dbReference type="Proteomes" id="UP001596101">
    <property type="component" value="Unassembled WGS sequence"/>
</dbReference>
<dbReference type="RefSeq" id="WP_379761626.1">
    <property type="nucleotide sequence ID" value="NZ_JBHSMR010000015.1"/>
</dbReference>